<dbReference type="InterPro" id="IPR042095">
    <property type="entry name" value="SUMF_sf"/>
</dbReference>
<feature type="domain" description="Sulfatase-modifying factor enzyme-like" evidence="1">
    <location>
        <begin position="10"/>
        <end position="228"/>
    </location>
</feature>
<dbReference type="InterPro" id="IPR016187">
    <property type="entry name" value="CTDL_fold"/>
</dbReference>
<dbReference type="Proteomes" id="UP000017820">
    <property type="component" value="Unassembled WGS sequence"/>
</dbReference>
<protein>
    <recommendedName>
        <fullName evidence="1">Sulfatase-modifying factor enzyme-like domain-containing protein</fullName>
    </recommendedName>
</protein>
<dbReference type="Pfam" id="PF03781">
    <property type="entry name" value="FGE-sulfatase"/>
    <property type="match status" value="1"/>
</dbReference>
<evidence type="ECO:0000313" key="2">
    <source>
        <dbReference type="EMBL" id="ESP90604.1"/>
    </source>
</evidence>
<dbReference type="EMBL" id="AUSV01000134">
    <property type="protein sequence ID" value="ESP90604.1"/>
    <property type="molecule type" value="Genomic_DNA"/>
</dbReference>
<dbReference type="InterPro" id="IPR051043">
    <property type="entry name" value="Sulfatase_Mod_Factor_Kinase"/>
</dbReference>
<sequence>MGCSAGDLECEENEKPAHPRKIPRFKMMKHELTWEMYLPCIEAGVCDDNRYYRFRHQMNEPVAIIRWNDITEQFLPWLNQNQKARFRLPSEAEWEYAARAGSESKYSWGNTRSGAHANGNNRALWPEDGNMEIGAVMSYMPNAFGLYDMHGNVWEWVQDCWHEQEYQNKPSSSGANELRGEKYEKSGVCKRRVTRGGAWQGKSYRLRSSFRYFLYANSAFTDVGFRLVQEPVEGTPSQN</sequence>
<reference evidence="2 3" key="1">
    <citation type="submission" date="2013-07" db="EMBL/GenBank/DDBJ databases">
        <title>Draft genome sequence of Pseudoalteromonas luteoviolacea 2ta16.</title>
        <authorList>
            <person name="Allen E.E."/>
            <person name="Azam F."/>
            <person name="Podell S."/>
        </authorList>
    </citation>
    <scope>NUCLEOTIDE SEQUENCE [LARGE SCALE GENOMIC DNA]</scope>
    <source>
        <strain evidence="2 3">2ta16</strain>
    </source>
</reference>
<evidence type="ECO:0000259" key="1">
    <source>
        <dbReference type="Pfam" id="PF03781"/>
    </source>
</evidence>
<evidence type="ECO:0000313" key="3">
    <source>
        <dbReference type="Proteomes" id="UP000017820"/>
    </source>
</evidence>
<dbReference type="PATRIC" id="fig|1353533.3.peg.5135"/>
<dbReference type="InterPro" id="IPR005532">
    <property type="entry name" value="SUMF_dom"/>
</dbReference>
<dbReference type="PANTHER" id="PTHR23150:SF19">
    <property type="entry name" value="FORMYLGLYCINE-GENERATING ENZYME"/>
    <property type="match status" value="1"/>
</dbReference>
<dbReference type="PANTHER" id="PTHR23150">
    <property type="entry name" value="SULFATASE MODIFYING FACTOR 1, 2"/>
    <property type="match status" value="1"/>
</dbReference>
<comment type="caution">
    <text evidence="2">The sequence shown here is derived from an EMBL/GenBank/DDBJ whole genome shotgun (WGS) entry which is preliminary data.</text>
</comment>
<dbReference type="Gene3D" id="3.90.1580.10">
    <property type="entry name" value="paralog of FGE (formylglycine-generating enzyme)"/>
    <property type="match status" value="1"/>
</dbReference>
<dbReference type="AlphaFoldDB" id="V4HRQ3"/>
<name>V4HRQ3_PSEL2</name>
<accession>V4HRQ3</accession>
<dbReference type="SUPFAM" id="SSF56436">
    <property type="entry name" value="C-type lectin-like"/>
    <property type="match status" value="1"/>
</dbReference>
<gene>
    <name evidence="2" type="ORF">PL2TA16_01708</name>
</gene>
<dbReference type="GO" id="GO:0120147">
    <property type="term" value="F:formylglycine-generating oxidase activity"/>
    <property type="evidence" value="ECO:0007669"/>
    <property type="project" value="TreeGrafter"/>
</dbReference>
<proteinExistence type="predicted"/>
<organism evidence="2 3">
    <name type="scientific">Pseudoalteromonas luteoviolacea (strain 2ta16)</name>
    <dbReference type="NCBI Taxonomy" id="1353533"/>
    <lineage>
        <taxon>Bacteria</taxon>
        <taxon>Pseudomonadati</taxon>
        <taxon>Pseudomonadota</taxon>
        <taxon>Gammaproteobacteria</taxon>
        <taxon>Alteromonadales</taxon>
        <taxon>Pseudoalteromonadaceae</taxon>
        <taxon>Pseudoalteromonas</taxon>
    </lineage>
</organism>